<evidence type="ECO:0000313" key="4">
    <source>
        <dbReference type="Proteomes" id="UP000094578"/>
    </source>
</evidence>
<dbReference type="AlphaFoldDB" id="A0A1E3KZF0"/>
<evidence type="ECO:0000256" key="1">
    <source>
        <dbReference type="ARBA" id="ARBA00006484"/>
    </source>
</evidence>
<dbReference type="STRING" id="1886670.PTI45_03648"/>
<comment type="caution">
    <text evidence="3">The sequence shown here is derived from an EMBL/GenBank/DDBJ whole genome shotgun (WGS) entry which is preliminary data.</text>
</comment>
<dbReference type="InterPro" id="IPR002347">
    <property type="entry name" value="SDR_fam"/>
</dbReference>
<dbReference type="GO" id="GO:0004316">
    <property type="term" value="F:3-oxoacyl-[acyl-carrier-protein] reductase (NADPH) activity"/>
    <property type="evidence" value="ECO:0007669"/>
    <property type="project" value="UniProtKB-EC"/>
</dbReference>
<sequence>MNTQSKVAIITGAGSGLGQATALKLSGNGITVVVVDISETAGQETVSMIEAKGGTALFIAADVSQAPQVEHFVQQTVATFGRIDMFFNNAGISGPGLKLADHSIEQFDQIININLRGAFYGMKYVIPEMLKIGGGSIVNTASTAGVVGVQTVAPYAATKHGIIGLTRTAAIEYGQNNIRVNAIAPGTIETPMVAEFGRQNPETMKATVDSIPSGRLGKPEEIANLVSFLLGDEAPYINGAVYAIDGAVTAQ</sequence>
<dbReference type="PATRIC" id="fig|1886670.3.peg.3672"/>
<dbReference type="PANTHER" id="PTHR24321">
    <property type="entry name" value="DEHYDROGENASES, SHORT CHAIN"/>
    <property type="match status" value="1"/>
</dbReference>
<dbReference type="Gene3D" id="3.40.50.720">
    <property type="entry name" value="NAD(P)-binding Rossmann-like Domain"/>
    <property type="match status" value="1"/>
</dbReference>
<dbReference type="PROSITE" id="PS00061">
    <property type="entry name" value="ADH_SHORT"/>
    <property type="match status" value="1"/>
</dbReference>
<name>A0A1E3KZF0_9BACL</name>
<dbReference type="CDD" id="cd05233">
    <property type="entry name" value="SDR_c"/>
    <property type="match status" value="1"/>
</dbReference>
<dbReference type="FunFam" id="3.40.50.720:FF:000084">
    <property type="entry name" value="Short-chain dehydrogenase reductase"/>
    <property type="match status" value="1"/>
</dbReference>
<reference evidence="3 4" key="1">
    <citation type="submission" date="2016-08" db="EMBL/GenBank/DDBJ databases">
        <title>Genome sequencing of Paenibacillus sp. TI45-13ar, isolated from Korean traditional nuruk.</title>
        <authorList>
            <person name="Kim S.-J."/>
        </authorList>
    </citation>
    <scope>NUCLEOTIDE SEQUENCE [LARGE SCALE GENOMIC DNA]</scope>
    <source>
        <strain evidence="3 4">TI45-13ar</strain>
    </source>
</reference>
<dbReference type="Proteomes" id="UP000094578">
    <property type="component" value="Unassembled WGS sequence"/>
</dbReference>
<organism evidence="3 4">
    <name type="scientific">Paenibacillus nuruki</name>
    <dbReference type="NCBI Taxonomy" id="1886670"/>
    <lineage>
        <taxon>Bacteria</taxon>
        <taxon>Bacillati</taxon>
        <taxon>Bacillota</taxon>
        <taxon>Bacilli</taxon>
        <taxon>Bacillales</taxon>
        <taxon>Paenibacillaceae</taxon>
        <taxon>Paenibacillus</taxon>
    </lineage>
</organism>
<protein>
    <submittedName>
        <fullName evidence="3">3-oxoacyl-[acyl-carrier-protein] reductase</fullName>
        <ecNumber evidence="3">1.1.1.100</ecNumber>
    </submittedName>
</protein>
<dbReference type="NCBIfam" id="NF005559">
    <property type="entry name" value="PRK07231.1"/>
    <property type="match status" value="1"/>
</dbReference>
<dbReference type="Pfam" id="PF13561">
    <property type="entry name" value="adh_short_C2"/>
    <property type="match status" value="1"/>
</dbReference>
<dbReference type="EMBL" id="MDER01000070">
    <property type="protein sequence ID" value="ODP26919.1"/>
    <property type="molecule type" value="Genomic_DNA"/>
</dbReference>
<dbReference type="PRINTS" id="PR00080">
    <property type="entry name" value="SDRFAMILY"/>
</dbReference>
<keyword evidence="4" id="KW-1185">Reference proteome</keyword>
<proteinExistence type="inferred from homology"/>
<dbReference type="RefSeq" id="WP_069328994.1">
    <property type="nucleotide sequence ID" value="NZ_MDER01000070.1"/>
</dbReference>
<dbReference type="PRINTS" id="PR00081">
    <property type="entry name" value="GDHRDH"/>
</dbReference>
<dbReference type="GO" id="GO:0008206">
    <property type="term" value="P:bile acid metabolic process"/>
    <property type="evidence" value="ECO:0007669"/>
    <property type="project" value="UniProtKB-ARBA"/>
</dbReference>
<dbReference type="PANTHER" id="PTHR24321:SF8">
    <property type="entry name" value="ESTRADIOL 17-BETA-DEHYDROGENASE 8-RELATED"/>
    <property type="match status" value="1"/>
</dbReference>
<dbReference type="InterPro" id="IPR020904">
    <property type="entry name" value="Sc_DH/Rdtase_CS"/>
</dbReference>
<gene>
    <name evidence="3" type="ORF">PTI45_03648</name>
</gene>
<comment type="similarity">
    <text evidence="1">Belongs to the short-chain dehydrogenases/reductases (SDR) family.</text>
</comment>
<dbReference type="InterPro" id="IPR036291">
    <property type="entry name" value="NAD(P)-bd_dom_sf"/>
</dbReference>
<evidence type="ECO:0000313" key="3">
    <source>
        <dbReference type="EMBL" id="ODP26919.1"/>
    </source>
</evidence>
<accession>A0A1E3KZF0</accession>
<keyword evidence="2 3" id="KW-0560">Oxidoreductase</keyword>
<dbReference type="EC" id="1.1.1.100" evidence="3"/>
<dbReference type="SUPFAM" id="SSF51735">
    <property type="entry name" value="NAD(P)-binding Rossmann-fold domains"/>
    <property type="match status" value="1"/>
</dbReference>
<evidence type="ECO:0000256" key="2">
    <source>
        <dbReference type="ARBA" id="ARBA00023002"/>
    </source>
</evidence>